<reference evidence="2 3" key="1">
    <citation type="journal article" date="2003" name="Int. J. Syst. Evol. Microbiol.">
        <title>Bacillus nealsonii sp. nov., isolated from a spacecraft-assembly facility, whose spores are gamma-radiation resistant.</title>
        <authorList>
            <person name="Venkateswaran K."/>
            <person name="Kempf M."/>
            <person name="Chen F."/>
            <person name="Satomi M."/>
            <person name="Nicholson W."/>
            <person name="Kern R."/>
        </authorList>
    </citation>
    <scope>NUCLEOTIDE SEQUENCE [LARGE SCALE GENOMIC DNA]</scope>
    <source>
        <strain evidence="2 3">FO-92</strain>
    </source>
</reference>
<accession>A0A2N0Z3A8</accession>
<dbReference type="Proteomes" id="UP000233375">
    <property type="component" value="Unassembled WGS sequence"/>
</dbReference>
<dbReference type="Pfam" id="PF17989">
    <property type="entry name" value="ALP_N"/>
    <property type="match status" value="1"/>
</dbReference>
<dbReference type="OrthoDB" id="2677727at2"/>
<feature type="domain" description="Actin-like protein N-terminal" evidence="1">
    <location>
        <begin position="8"/>
        <end position="154"/>
    </location>
</feature>
<dbReference type="Gene3D" id="3.30.420.40">
    <property type="match status" value="1"/>
</dbReference>
<gene>
    <name evidence="2" type="ORF">CWS01_09325</name>
</gene>
<sequence length="286" mass="32203">MAKEILMLDCGNNGGKTVGWHGYDYFKTNICDWFERNIDEKFSEDDLEFEIDGKRGFAGPIAEYENEFGGSSIYGDSKAHGDMKIRALISVHRYVEKFCPGTKELYIVTGQPIKGHVKEEKEKIQDMLGGRHVFGINGEQKEIIIQDVKVGAEGSMAYWAADLGDDALIVDIGSGTVNAAEIRDRKHINRSSDTFNFGTDTISQKDNYDSLARGVAVNLTKLKWNRKTMVHVCGGIAEKFDNSFKEYYQNTKMLIPKYKQKAKITLLHPVYANAVGGFELAKRIYK</sequence>
<evidence type="ECO:0000313" key="2">
    <source>
        <dbReference type="EMBL" id="PKG23959.1"/>
    </source>
</evidence>
<dbReference type="InterPro" id="IPR040607">
    <property type="entry name" value="ALP_N"/>
</dbReference>
<dbReference type="CDD" id="cd10227">
    <property type="entry name" value="ASKHA_NBD_ParM-like"/>
    <property type="match status" value="1"/>
</dbReference>
<protein>
    <recommendedName>
        <fullName evidence="1">Actin-like protein N-terminal domain-containing protein</fullName>
    </recommendedName>
</protein>
<evidence type="ECO:0000313" key="3">
    <source>
        <dbReference type="Proteomes" id="UP000233375"/>
    </source>
</evidence>
<organism evidence="2 3">
    <name type="scientific">Niallia nealsonii</name>
    <dbReference type="NCBI Taxonomy" id="115979"/>
    <lineage>
        <taxon>Bacteria</taxon>
        <taxon>Bacillati</taxon>
        <taxon>Bacillota</taxon>
        <taxon>Bacilli</taxon>
        <taxon>Bacillales</taxon>
        <taxon>Bacillaceae</taxon>
        <taxon>Niallia</taxon>
    </lineage>
</organism>
<name>A0A2N0Z3A8_9BACI</name>
<dbReference type="AlphaFoldDB" id="A0A2N0Z3A8"/>
<evidence type="ECO:0000259" key="1">
    <source>
        <dbReference type="Pfam" id="PF17989"/>
    </source>
</evidence>
<comment type="caution">
    <text evidence="2">The sequence shown here is derived from an EMBL/GenBank/DDBJ whole genome shotgun (WGS) entry which is preliminary data.</text>
</comment>
<dbReference type="EMBL" id="PISE01000017">
    <property type="protein sequence ID" value="PKG23959.1"/>
    <property type="molecule type" value="Genomic_DNA"/>
</dbReference>
<dbReference type="RefSeq" id="WP_101176922.1">
    <property type="nucleotide sequence ID" value="NZ_PISE01000017.1"/>
</dbReference>
<proteinExistence type="predicted"/>
<keyword evidence="3" id="KW-1185">Reference proteome</keyword>